<feature type="domain" description="RecF/RecN/SMC N-terminal" evidence="8">
    <location>
        <begin position="2"/>
        <end position="1187"/>
    </location>
</feature>
<feature type="compositionally biased region" description="Low complexity" evidence="7">
    <location>
        <begin position="592"/>
        <end position="619"/>
    </location>
</feature>
<dbReference type="SUPFAM" id="SSF52540">
    <property type="entry name" value="P-loop containing nucleoside triphosphate hydrolases"/>
    <property type="match status" value="1"/>
</dbReference>
<dbReference type="InterPro" id="IPR011890">
    <property type="entry name" value="SMC_prok"/>
</dbReference>
<evidence type="ECO:0000256" key="6">
    <source>
        <dbReference type="HAMAP-Rule" id="MF_01894"/>
    </source>
</evidence>
<comment type="function">
    <text evidence="6">Required for chromosome condensation and partitioning.</text>
</comment>
<dbReference type="Gene3D" id="3.30.70.1620">
    <property type="match status" value="1"/>
</dbReference>
<evidence type="ECO:0000313" key="11">
    <source>
        <dbReference type="Proteomes" id="UP001332931"/>
    </source>
</evidence>
<comment type="subcellular location">
    <subcellularLocation>
        <location evidence="6">Cytoplasm</location>
    </subcellularLocation>
</comment>
<accession>A0ABU7R819</accession>
<evidence type="ECO:0000259" key="9">
    <source>
        <dbReference type="Pfam" id="PF06470"/>
    </source>
</evidence>
<name>A0ABU7R819_9ACTN</name>
<evidence type="ECO:0000313" key="10">
    <source>
        <dbReference type="EMBL" id="MEE6146747.1"/>
    </source>
</evidence>
<keyword evidence="11" id="KW-1185">Reference proteome</keyword>
<proteinExistence type="inferred from homology"/>
<dbReference type="InterPro" id="IPR024704">
    <property type="entry name" value="SMC"/>
</dbReference>
<evidence type="ECO:0000259" key="8">
    <source>
        <dbReference type="Pfam" id="PF02463"/>
    </source>
</evidence>
<feature type="region of interest" description="Disordered" evidence="7">
    <location>
        <begin position="583"/>
        <end position="624"/>
    </location>
</feature>
<feature type="region of interest" description="Disordered" evidence="7">
    <location>
        <begin position="848"/>
        <end position="872"/>
    </location>
</feature>
<dbReference type="RefSeq" id="WP_330957509.1">
    <property type="nucleotide sequence ID" value="NZ_JAZGJQ010000001.1"/>
</dbReference>
<dbReference type="Pfam" id="PF02463">
    <property type="entry name" value="SMC_N"/>
    <property type="match status" value="1"/>
</dbReference>
<feature type="binding site" evidence="6">
    <location>
        <begin position="32"/>
        <end position="39"/>
    </location>
    <ligand>
        <name>ATP</name>
        <dbReference type="ChEBI" id="CHEBI:30616"/>
    </ligand>
</feature>
<dbReference type="InterPro" id="IPR027417">
    <property type="entry name" value="P-loop_NTPase"/>
</dbReference>
<gene>
    <name evidence="6 10" type="primary">smc</name>
    <name evidence="10" type="ORF">VXJ25_01870</name>
</gene>
<dbReference type="HAMAP" id="MF_01894">
    <property type="entry name" value="Smc_prok"/>
    <property type="match status" value="1"/>
</dbReference>
<feature type="compositionally biased region" description="Basic and acidic residues" evidence="7">
    <location>
        <begin position="808"/>
        <end position="828"/>
    </location>
</feature>
<feature type="domain" description="SMC hinge" evidence="9">
    <location>
        <begin position="523"/>
        <end position="653"/>
    </location>
</feature>
<dbReference type="PIRSF" id="PIRSF005719">
    <property type="entry name" value="SMC"/>
    <property type="match status" value="1"/>
</dbReference>
<evidence type="ECO:0000256" key="3">
    <source>
        <dbReference type="ARBA" id="ARBA00022840"/>
    </source>
</evidence>
<sequence length="1203" mass="132395">MYLKSLMLRGFKSFADKTQMVFDPGLNVVVGPNGSGKSNISDSILWVLGEQSAKMLRGQAMEDVIFSGSSARQAVNMAEVTLTFDNSDHTLPVDFDEVAITRRMYRSGENQYLINGAVCRLLDVTDILHDSGMGKDTHSIISQGKLDSVLSSRPEDRRELIEEAADISKHRHRKQRSERRLKSMDENLRRAKDISREINRQLRPLERQVAKAQEAHEVQARLVELKRRLAVDEVRDLRGTHERASAREREAEAASALAQARLDDKGAELERYRKLLEEKGLFVGDLDEQRRRLGSLITRMDSDLRLLDQKGRSMDARAAELARTLDEAARGRREGAEELERVRAELDAARAAWDEAKRRTDELEPRAREAKQRRRELAAKVGSLEQEQKRAQREADKEMLAYARLRDQVEGARTQDGLLKGRLDEIEDSLAVSEERARACEARRDEASSALDAAREAATRAHDDISRLQGELSEARRAESAAREALARQRANLSALESVDERAERTSPLVASLTKRNDVSGLVRHRLSDVIEAPEDLEDLVERLLGDDLSALVVKDDGSVASVANVALGMRNTSGRVTILADAPAGEKDARPAAAPGDDGAPADAAAAPGAPADDGAPGEPLLPSLRVAPGSEAAVARLLGDVRVVASVEEALAGHAAAPRHTYVARSGAIVLADGRTYVGTSSDAERGALERKRKIRAMREEVPRLERALSDAQGESAEAERRLSGSRDADAAARGEVARLKGELSSATSELARIESQRASQAQERKRIEQSRKDFLAKAEEARRGIDAHKAASDAAQERASVAAEELERLGAERSGASREEGELERGLSEARLALATARERKNSLIGREDDLTRRQSQLERDAERSGAEAARLRGQRLRVGPLREALLGLREAASAWDARLKDKASLVEADSEGIRRTIGEAQAARDAAARDLERARTQATDAKVEIGRVEAKVEAALRALDETGADLEEALALPQLEDREAAEAEAEQLASRLRSIGPVNEVAMEQYRELKERADYISEQVADLEAARKSLSKIAAAIDRKMKRRFLVVFDQVNQNFSEIFGMLFPGGAAHIEMTDPEHPAETGIEIVAQPQGKRIMKMTLMSGGEKSLTALALLFAVYRTRTVPFYVFDEVEAALDYANLQRLLDAIERLKDQTQLIVISHQRRTMEQADVLYGVSMQADGVSHVVSQRLDQSGKVVEA</sequence>
<feature type="coiled-coil region" evidence="6">
    <location>
        <begin position="332"/>
        <end position="485"/>
    </location>
</feature>
<evidence type="ECO:0000256" key="7">
    <source>
        <dbReference type="SAM" id="MobiDB-lite"/>
    </source>
</evidence>
<evidence type="ECO:0000256" key="4">
    <source>
        <dbReference type="ARBA" id="ARBA00023054"/>
    </source>
</evidence>
<evidence type="ECO:0000256" key="5">
    <source>
        <dbReference type="ARBA" id="ARBA00023125"/>
    </source>
</evidence>
<feature type="coiled-coil region" evidence="6">
    <location>
        <begin position="1003"/>
        <end position="1030"/>
    </location>
</feature>
<dbReference type="Gene3D" id="1.20.1060.20">
    <property type="match status" value="1"/>
</dbReference>
<evidence type="ECO:0000256" key="2">
    <source>
        <dbReference type="ARBA" id="ARBA00022741"/>
    </source>
</evidence>
<feature type="compositionally biased region" description="Basic and acidic residues" evidence="7">
    <location>
        <begin position="848"/>
        <end position="869"/>
    </location>
</feature>
<keyword evidence="1 6" id="KW-0963">Cytoplasm</keyword>
<feature type="region of interest" description="Disordered" evidence="7">
    <location>
        <begin position="788"/>
        <end position="828"/>
    </location>
</feature>
<keyword evidence="2 6" id="KW-0547">Nucleotide-binding</keyword>
<evidence type="ECO:0000256" key="1">
    <source>
        <dbReference type="ARBA" id="ARBA00022490"/>
    </source>
</evidence>
<comment type="caution">
    <text evidence="10">The sequence shown here is derived from an EMBL/GenBank/DDBJ whole genome shotgun (WGS) entry which is preliminary data.</text>
</comment>
<organism evidence="10 11">
    <name type="scientific">Olsenella absiana</name>
    <dbReference type="NCBI Taxonomy" id="3115222"/>
    <lineage>
        <taxon>Bacteria</taxon>
        <taxon>Bacillati</taxon>
        <taxon>Actinomycetota</taxon>
        <taxon>Coriobacteriia</taxon>
        <taxon>Coriobacteriales</taxon>
        <taxon>Atopobiaceae</taxon>
        <taxon>Olsenella</taxon>
    </lineage>
</organism>
<keyword evidence="4 6" id="KW-0175">Coiled coil</keyword>
<keyword evidence="3 6" id="KW-0067">ATP-binding</keyword>
<dbReference type="InterPro" id="IPR036277">
    <property type="entry name" value="SMC_hinge_sf"/>
</dbReference>
<comment type="domain">
    <text evidence="6">Contains large globular domains required for ATP hydrolysis at each terminus and a third globular domain forming a flexible hinge near the middle of the molecule. These domains are separated by coiled-coil structures.</text>
</comment>
<dbReference type="NCBIfam" id="TIGR02168">
    <property type="entry name" value="SMC_prok_B"/>
    <property type="match status" value="1"/>
</dbReference>
<dbReference type="PANTHER" id="PTHR43977">
    <property type="entry name" value="STRUCTURAL MAINTENANCE OF CHROMOSOMES PROTEIN 3"/>
    <property type="match status" value="1"/>
</dbReference>
<dbReference type="Pfam" id="PF06470">
    <property type="entry name" value="SMC_hinge"/>
    <property type="match status" value="1"/>
</dbReference>
<dbReference type="InterPro" id="IPR003395">
    <property type="entry name" value="RecF/RecN/SMC_N"/>
</dbReference>
<dbReference type="InterPro" id="IPR010935">
    <property type="entry name" value="SMC_hinge"/>
</dbReference>
<dbReference type="EMBL" id="JAZGJQ010000001">
    <property type="protein sequence ID" value="MEE6146747.1"/>
    <property type="molecule type" value="Genomic_DNA"/>
</dbReference>
<dbReference type="SUPFAM" id="SSF75553">
    <property type="entry name" value="Smc hinge domain"/>
    <property type="match status" value="1"/>
</dbReference>
<feature type="compositionally biased region" description="Basic and acidic residues" evidence="7">
    <location>
        <begin position="720"/>
        <end position="744"/>
    </location>
</feature>
<dbReference type="Proteomes" id="UP001332931">
    <property type="component" value="Unassembled WGS sequence"/>
</dbReference>
<feature type="coiled-coil region" evidence="6">
    <location>
        <begin position="921"/>
        <end position="955"/>
    </location>
</feature>
<comment type="subunit">
    <text evidence="6">Homodimer.</text>
</comment>
<comment type="similarity">
    <text evidence="6">Belongs to the SMC family.</text>
</comment>
<protein>
    <recommendedName>
        <fullName evidence="6">Chromosome partition protein Smc</fullName>
    </recommendedName>
</protein>
<feature type="region of interest" description="Disordered" evidence="7">
    <location>
        <begin position="164"/>
        <end position="185"/>
    </location>
</feature>
<reference evidence="10 11" key="1">
    <citation type="submission" date="2024-01" db="EMBL/GenBank/DDBJ databases">
        <title>Description of Olsenella sp. nov., isolated from pig feces.</title>
        <authorList>
            <person name="Chang Y.-H."/>
        </authorList>
    </citation>
    <scope>NUCLEOTIDE SEQUENCE [LARGE SCALE GENOMIC DNA]</scope>
    <source>
        <strain evidence="10 11">YH-ols2223</strain>
    </source>
</reference>
<keyword evidence="5 6" id="KW-0238">DNA-binding</keyword>
<dbReference type="Gene3D" id="3.40.50.300">
    <property type="entry name" value="P-loop containing nucleotide triphosphate hydrolases"/>
    <property type="match status" value="2"/>
</dbReference>
<feature type="region of interest" description="Disordered" evidence="7">
    <location>
        <begin position="708"/>
        <end position="771"/>
    </location>
</feature>